<evidence type="ECO:0000259" key="8">
    <source>
        <dbReference type="Pfam" id="PF02368"/>
    </source>
</evidence>
<evidence type="ECO:0000313" key="10">
    <source>
        <dbReference type="Proteomes" id="UP000273083"/>
    </source>
</evidence>
<dbReference type="InterPro" id="IPR015500">
    <property type="entry name" value="Peptidase_S8_subtilisin-rel"/>
</dbReference>
<dbReference type="InterPro" id="IPR051048">
    <property type="entry name" value="Peptidase_S8/S53_subtilisin"/>
</dbReference>
<evidence type="ECO:0000256" key="4">
    <source>
        <dbReference type="ARBA" id="ARBA00022825"/>
    </source>
</evidence>
<evidence type="ECO:0000259" key="7">
    <source>
        <dbReference type="Pfam" id="PF00082"/>
    </source>
</evidence>
<feature type="domain" description="BIG2" evidence="8">
    <location>
        <begin position="542"/>
        <end position="596"/>
    </location>
</feature>
<dbReference type="Gene3D" id="2.60.40.1080">
    <property type="match status" value="1"/>
</dbReference>
<dbReference type="Pfam" id="PF02368">
    <property type="entry name" value="Big_2"/>
    <property type="match status" value="1"/>
</dbReference>
<feature type="active site" description="Charge relay system" evidence="5">
    <location>
        <position position="221"/>
    </location>
</feature>
<dbReference type="InterPro" id="IPR023827">
    <property type="entry name" value="Peptidase_S8_Asp-AS"/>
</dbReference>
<dbReference type="AlphaFoldDB" id="A0A3N1XYW3"/>
<dbReference type="InterPro" id="IPR008964">
    <property type="entry name" value="Invasin/intimin_cell_adhesion"/>
</dbReference>
<dbReference type="SUPFAM" id="SSF52743">
    <property type="entry name" value="Subtilisin-like"/>
    <property type="match status" value="1"/>
</dbReference>
<dbReference type="EMBL" id="RJVG01000001">
    <property type="protein sequence ID" value="ROR31793.1"/>
    <property type="molecule type" value="Genomic_DNA"/>
</dbReference>
<dbReference type="Pfam" id="PF00082">
    <property type="entry name" value="Peptidase_S8"/>
    <property type="match status" value="1"/>
</dbReference>
<proteinExistence type="inferred from homology"/>
<dbReference type="RefSeq" id="WP_170164213.1">
    <property type="nucleotide sequence ID" value="NZ_RJVG01000001.1"/>
</dbReference>
<feature type="transmembrane region" description="Helical" evidence="6">
    <location>
        <begin position="12"/>
        <end position="34"/>
    </location>
</feature>
<keyword evidence="2 5" id="KW-0645">Protease</keyword>
<dbReference type="Proteomes" id="UP000273083">
    <property type="component" value="Unassembled WGS sequence"/>
</dbReference>
<protein>
    <submittedName>
        <fullName evidence="9">Ig-like protein group 2</fullName>
    </submittedName>
</protein>
<dbReference type="InterPro" id="IPR022398">
    <property type="entry name" value="Peptidase_S8_His-AS"/>
</dbReference>
<dbReference type="GO" id="GO:0004252">
    <property type="term" value="F:serine-type endopeptidase activity"/>
    <property type="evidence" value="ECO:0007669"/>
    <property type="project" value="UniProtKB-UniRule"/>
</dbReference>
<evidence type="ECO:0000256" key="2">
    <source>
        <dbReference type="ARBA" id="ARBA00022670"/>
    </source>
</evidence>
<evidence type="ECO:0000256" key="3">
    <source>
        <dbReference type="ARBA" id="ARBA00022801"/>
    </source>
</evidence>
<dbReference type="PROSITE" id="PS00136">
    <property type="entry name" value="SUBTILASE_ASP"/>
    <property type="match status" value="1"/>
</dbReference>
<keyword evidence="3 5" id="KW-0378">Hydrolase</keyword>
<sequence>MVVNSVIIINKTFRNFLLLYIIISLILLCDVLIYNCGKKSISKTEFLQGEINVLFQTSINDNILKKILENEDIIAQSVAINENFVQLKVADQDMDVILHKLNNLPMIIEAEPNYILKNNNIGNITNNLKNDTLIFQNQINDNNIIVAVIDTGIDTLHPDLKNHIWINTNEIENDGIDNDINGYVDDINGWDFYNNDNTLCSYKYNNKTKEYVSNPNDCDNHGTHVAGIIVSNYVKLINISKLNSNIKIMSLKIQGGADGNGSIAAAISAIKYATANGAKICNMSLGGYTYSRILEKTIRESNMLFVTAAGNNGNDNDVNPVYPASFDLDNILSIAYTDKENKLERNSNYGKNSVDVVAPGTNILSTIVGGNYNQMNGSSIATPYITSIAALLYSYQNYTYPISVKNIITKSLDNISLLKDYVQYPGILNTTKIIGNLSQLKIDIVEPSIMYSYVYNGKKFMVNPIIIDKGGSEICLSKWLNGKKLISDFSRGTIGHTINSNLIILDKEGFYTLYSSDYSGNEKVLTMFLHNIQGKKLFLRTEKVHLKIGERYQIEYKLIPTNATDEIKYCSSNDNIASVSNYGKVTANQKGNCRIKIQLLNKKHKYLYIIVNDQK</sequence>
<dbReference type="PROSITE" id="PS51892">
    <property type="entry name" value="SUBTILASE"/>
    <property type="match status" value="1"/>
</dbReference>
<dbReference type="PROSITE" id="PS00137">
    <property type="entry name" value="SUBTILASE_HIS"/>
    <property type="match status" value="1"/>
</dbReference>
<dbReference type="GO" id="GO:0006508">
    <property type="term" value="P:proteolysis"/>
    <property type="evidence" value="ECO:0007669"/>
    <property type="project" value="UniProtKB-KW"/>
</dbReference>
<dbReference type="PRINTS" id="PR00723">
    <property type="entry name" value="SUBTILISIN"/>
</dbReference>
<dbReference type="PANTHER" id="PTHR43399">
    <property type="entry name" value="SUBTILISIN-RELATED"/>
    <property type="match status" value="1"/>
</dbReference>
<keyword evidence="6" id="KW-1133">Transmembrane helix</keyword>
<evidence type="ECO:0000313" key="9">
    <source>
        <dbReference type="EMBL" id="ROR31793.1"/>
    </source>
</evidence>
<feature type="active site" description="Charge relay system" evidence="5">
    <location>
        <position position="150"/>
    </location>
</feature>
<keyword evidence="4 5" id="KW-0720">Serine protease</keyword>
<keyword evidence="10" id="KW-1185">Reference proteome</keyword>
<dbReference type="InterPro" id="IPR034204">
    <property type="entry name" value="PfSUB1-like_cat_dom"/>
</dbReference>
<dbReference type="Gene3D" id="3.40.50.200">
    <property type="entry name" value="Peptidase S8/S53 domain"/>
    <property type="match status" value="1"/>
</dbReference>
<name>A0A3N1XYW3_9FIRM</name>
<comment type="similarity">
    <text evidence="1 5">Belongs to the peptidase S8 family.</text>
</comment>
<accession>A0A3N1XYW3</accession>
<reference evidence="9 10" key="1">
    <citation type="submission" date="2018-11" db="EMBL/GenBank/DDBJ databases">
        <title>Genomic Encyclopedia of Type Strains, Phase IV (KMG-IV): sequencing the most valuable type-strain genomes for metagenomic binning, comparative biology and taxonomic classification.</title>
        <authorList>
            <person name="Goeker M."/>
        </authorList>
    </citation>
    <scope>NUCLEOTIDE SEQUENCE [LARGE SCALE GENOMIC DNA]</scope>
    <source>
        <strain evidence="9 10">DSM 26537</strain>
    </source>
</reference>
<dbReference type="InterPro" id="IPR003343">
    <property type="entry name" value="Big_2"/>
</dbReference>
<keyword evidence="6" id="KW-0812">Transmembrane</keyword>
<comment type="caution">
    <text evidence="9">The sequence shown here is derived from an EMBL/GenBank/DDBJ whole genome shotgun (WGS) entry which is preliminary data.</text>
</comment>
<organism evidence="9 10">
    <name type="scientific">Mobilisporobacter senegalensis</name>
    <dbReference type="NCBI Taxonomy" id="1329262"/>
    <lineage>
        <taxon>Bacteria</taxon>
        <taxon>Bacillati</taxon>
        <taxon>Bacillota</taxon>
        <taxon>Clostridia</taxon>
        <taxon>Lachnospirales</taxon>
        <taxon>Lachnospiraceae</taxon>
        <taxon>Mobilisporobacter</taxon>
    </lineage>
</organism>
<keyword evidence="6" id="KW-0472">Membrane</keyword>
<dbReference type="SUPFAM" id="SSF49373">
    <property type="entry name" value="Invasin/intimin cell-adhesion fragments"/>
    <property type="match status" value="1"/>
</dbReference>
<gene>
    <name evidence="9" type="ORF">EDD66_101411</name>
</gene>
<feature type="active site" description="Charge relay system" evidence="5">
    <location>
        <position position="379"/>
    </location>
</feature>
<evidence type="ECO:0000256" key="5">
    <source>
        <dbReference type="PROSITE-ProRule" id="PRU01240"/>
    </source>
</evidence>
<dbReference type="PANTHER" id="PTHR43399:SF4">
    <property type="entry name" value="CELL WALL-ASSOCIATED PROTEASE"/>
    <property type="match status" value="1"/>
</dbReference>
<dbReference type="InterPro" id="IPR000209">
    <property type="entry name" value="Peptidase_S8/S53_dom"/>
</dbReference>
<evidence type="ECO:0000256" key="1">
    <source>
        <dbReference type="ARBA" id="ARBA00011073"/>
    </source>
</evidence>
<feature type="domain" description="Peptidase S8/S53" evidence="7">
    <location>
        <begin position="142"/>
        <end position="412"/>
    </location>
</feature>
<dbReference type="InterPro" id="IPR036852">
    <property type="entry name" value="Peptidase_S8/S53_dom_sf"/>
</dbReference>
<evidence type="ECO:0000256" key="6">
    <source>
        <dbReference type="SAM" id="Phobius"/>
    </source>
</evidence>
<dbReference type="CDD" id="cd07473">
    <property type="entry name" value="Peptidases_S8_Subtilisin_like"/>
    <property type="match status" value="1"/>
</dbReference>